<feature type="coiled-coil region" evidence="1">
    <location>
        <begin position="131"/>
        <end position="158"/>
    </location>
</feature>
<dbReference type="Gene3D" id="3.30.565.10">
    <property type="entry name" value="Histidine kinase-like ATPase, C-terminal domain"/>
    <property type="match status" value="1"/>
</dbReference>
<dbReference type="RefSeq" id="WP_072400455.1">
    <property type="nucleotide sequence ID" value="NZ_FPKV01000001.1"/>
</dbReference>
<dbReference type="OrthoDB" id="9809908at2"/>
<dbReference type="GO" id="GO:0016020">
    <property type="term" value="C:membrane"/>
    <property type="evidence" value="ECO:0007669"/>
    <property type="project" value="InterPro"/>
</dbReference>
<evidence type="ECO:0000256" key="1">
    <source>
        <dbReference type="SAM" id="Coils"/>
    </source>
</evidence>
<dbReference type="Proteomes" id="UP000182544">
    <property type="component" value="Unassembled WGS sequence"/>
</dbReference>
<evidence type="ECO:0000259" key="3">
    <source>
        <dbReference type="Pfam" id="PF06580"/>
    </source>
</evidence>
<dbReference type="AlphaFoldDB" id="A0A1K2ID84"/>
<keyword evidence="2" id="KW-0472">Membrane</keyword>
<dbReference type="InterPro" id="IPR036890">
    <property type="entry name" value="HATPase_C_sf"/>
</dbReference>
<proteinExistence type="predicted"/>
<reference evidence="4 5" key="1">
    <citation type="submission" date="2016-10" db="EMBL/GenBank/DDBJ databases">
        <authorList>
            <person name="de Groot N.N."/>
        </authorList>
    </citation>
    <scope>NUCLEOTIDE SEQUENCE [LARGE SCALE GENOMIC DNA]</scope>
    <source>
        <strain evidence="4 5">DSM 18180</strain>
    </source>
</reference>
<keyword evidence="4" id="KW-0808">Transferase</keyword>
<dbReference type="InterPro" id="IPR010559">
    <property type="entry name" value="Sig_transdc_His_kin_internal"/>
</dbReference>
<protein>
    <submittedName>
        <fullName evidence="4">Histidine kinase</fullName>
    </submittedName>
</protein>
<dbReference type="GO" id="GO:0000155">
    <property type="term" value="F:phosphorelay sensor kinase activity"/>
    <property type="evidence" value="ECO:0007669"/>
    <property type="project" value="InterPro"/>
</dbReference>
<keyword evidence="2" id="KW-1133">Transmembrane helix</keyword>
<dbReference type="InterPro" id="IPR050640">
    <property type="entry name" value="Bact_2-comp_sensor_kinase"/>
</dbReference>
<keyword evidence="1" id="KW-0175">Coiled coil</keyword>
<sequence length="336" mass="39258">MNTKLNKSDFIILGIYFIVSFSLQGKDYYDRGAMLKEYLFDFPSEVIAICSIIFLYVFWLIPKFVNKKKYFLFGVLGLLILIIITAFQYTVGFWSGDNDWKNFPTGLDFVFKMIDRGTYQTAFPFALFLTKKFYEGQNEYLKIEKQQKENELKLLRSQIDPHFLFNNLNTLDSLIDSNTEKAKEYINRLSLIYRYLIKTKDAEVMELSEEIQLAENYMFLIKTRFEDDYDFKIDIQTSIENKFIPTGAIQTLLENVVKHNKPNKVNSIKAVISIDENTLKVSNTKSSIQSKNESFGTGLENLKARYKLLSEKEVIIINTDKEFNISIPIIKLIDEN</sequence>
<feature type="transmembrane region" description="Helical" evidence="2">
    <location>
        <begin position="41"/>
        <end position="61"/>
    </location>
</feature>
<evidence type="ECO:0000256" key="2">
    <source>
        <dbReference type="SAM" id="Phobius"/>
    </source>
</evidence>
<organism evidence="4 5">
    <name type="scientific">Flaviramulus basaltis</name>
    <dbReference type="NCBI Taxonomy" id="369401"/>
    <lineage>
        <taxon>Bacteria</taxon>
        <taxon>Pseudomonadati</taxon>
        <taxon>Bacteroidota</taxon>
        <taxon>Flavobacteriia</taxon>
        <taxon>Flavobacteriales</taxon>
        <taxon>Flavobacteriaceae</taxon>
        <taxon>Flaviramulus</taxon>
    </lineage>
</organism>
<dbReference type="PANTHER" id="PTHR34220:SF7">
    <property type="entry name" value="SENSOR HISTIDINE KINASE YPDA"/>
    <property type="match status" value="1"/>
</dbReference>
<name>A0A1K2ID84_9FLAO</name>
<gene>
    <name evidence="4" type="ORF">SAMN05428642_101816</name>
</gene>
<evidence type="ECO:0000313" key="4">
    <source>
        <dbReference type="EMBL" id="SFZ90234.1"/>
    </source>
</evidence>
<evidence type="ECO:0000313" key="5">
    <source>
        <dbReference type="Proteomes" id="UP000182544"/>
    </source>
</evidence>
<keyword evidence="5" id="KW-1185">Reference proteome</keyword>
<dbReference type="Pfam" id="PF06580">
    <property type="entry name" value="His_kinase"/>
    <property type="match status" value="1"/>
</dbReference>
<feature type="domain" description="Signal transduction histidine kinase internal region" evidence="3">
    <location>
        <begin position="151"/>
        <end position="228"/>
    </location>
</feature>
<keyword evidence="4" id="KW-0418">Kinase</keyword>
<dbReference type="STRING" id="369401.SAMN05428642_101816"/>
<feature type="transmembrane region" description="Helical" evidence="2">
    <location>
        <begin position="70"/>
        <end position="94"/>
    </location>
</feature>
<dbReference type="PANTHER" id="PTHR34220">
    <property type="entry name" value="SENSOR HISTIDINE KINASE YPDA"/>
    <property type="match status" value="1"/>
</dbReference>
<keyword evidence="2" id="KW-0812">Transmembrane</keyword>
<accession>A0A1K2ID84</accession>
<dbReference type="EMBL" id="FPKV01000001">
    <property type="protein sequence ID" value="SFZ90234.1"/>
    <property type="molecule type" value="Genomic_DNA"/>
</dbReference>